<evidence type="ECO:0000256" key="10">
    <source>
        <dbReference type="ARBA" id="ARBA00023136"/>
    </source>
</evidence>
<dbReference type="SMART" id="SM00304">
    <property type="entry name" value="HAMP"/>
    <property type="match status" value="1"/>
</dbReference>
<dbReference type="PANTHER" id="PTHR45436:SF8">
    <property type="entry name" value="HISTIDINE KINASE"/>
    <property type="match status" value="1"/>
</dbReference>
<evidence type="ECO:0000256" key="5">
    <source>
        <dbReference type="ARBA" id="ARBA00022679"/>
    </source>
</evidence>
<evidence type="ECO:0000259" key="13">
    <source>
        <dbReference type="PROSITE" id="PS50885"/>
    </source>
</evidence>
<dbReference type="InterPro" id="IPR004358">
    <property type="entry name" value="Sig_transdc_His_kin-like_C"/>
</dbReference>
<dbReference type="GO" id="GO:0000155">
    <property type="term" value="F:phosphorelay sensor kinase activity"/>
    <property type="evidence" value="ECO:0007669"/>
    <property type="project" value="InterPro"/>
</dbReference>
<dbReference type="SUPFAM" id="SSF158472">
    <property type="entry name" value="HAMP domain-like"/>
    <property type="match status" value="1"/>
</dbReference>
<dbReference type="InterPro" id="IPR050428">
    <property type="entry name" value="TCS_sensor_his_kinase"/>
</dbReference>
<dbReference type="Gene3D" id="1.10.287.130">
    <property type="match status" value="1"/>
</dbReference>
<dbReference type="Gene3D" id="6.10.340.10">
    <property type="match status" value="1"/>
</dbReference>
<sequence>MRLPKPFDSATFRLTGLYLILFVISVSVFVALLFIQVQKVLEHETRSQITIETNLLLFEYREDGMDELLEETEERIEKSRTRDRFIYMVQNPSGRVIFDKVEPVNAPYGWRQTKGEQPTLFFYTQLESGFILGVGKDMGVLATLERAFEQTLFWSLTLALVLGTSGGLILSRRTLSRLESINRTAKAIGAGQLALRIPCRNNGDELDAHCNTLNQMFDRIEQLVNNVRQVSTGVAHDLRTPLARLRGRLETLQNSSLPIPPESLEEAIGEVDKILDIFAALLRLAELEAGSLRSGFCPVKLHTLIQNITEAYQPIAEDDGNTLKLATVDDVSIAGDVNLLQQLLANLIENALEHGGKPSEVTIGLQKSRKKIVLSVADRGPGVINEEHSYIVKPFHRLENSNGTGMGLAMVSAITRLHDGTLIFVDNEPGLRCEIHFPATSR</sequence>
<dbReference type="SMART" id="SM00388">
    <property type="entry name" value="HisKA"/>
    <property type="match status" value="1"/>
</dbReference>
<keyword evidence="6 11" id="KW-0812">Transmembrane</keyword>
<dbReference type="CDD" id="cd00082">
    <property type="entry name" value="HisKA"/>
    <property type="match status" value="1"/>
</dbReference>
<keyword evidence="8 11" id="KW-1133">Transmembrane helix</keyword>
<name>A0A2S4HE73_9GAMM</name>
<evidence type="ECO:0000256" key="7">
    <source>
        <dbReference type="ARBA" id="ARBA00022777"/>
    </source>
</evidence>
<dbReference type="InterPro" id="IPR003660">
    <property type="entry name" value="HAMP_dom"/>
</dbReference>
<dbReference type="EC" id="2.7.13.3" evidence="3"/>
<reference evidence="14" key="1">
    <citation type="submission" date="2018-01" db="EMBL/GenBank/DDBJ databases">
        <authorList>
            <person name="Yu X.-D."/>
        </authorList>
    </citation>
    <scope>NUCLEOTIDE SEQUENCE</scope>
    <source>
        <strain evidence="14">ZX-21</strain>
    </source>
</reference>
<keyword evidence="5" id="KW-0808">Transferase</keyword>
<dbReference type="CDD" id="cd06225">
    <property type="entry name" value="HAMP"/>
    <property type="match status" value="1"/>
</dbReference>
<comment type="caution">
    <text evidence="14">The sequence shown here is derived from an EMBL/GenBank/DDBJ whole genome shotgun (WGS) entry which is preliminary data.</text>
</comment>
<dbReference type="OrthoDB" id="9809766at2"/>
<keyword evidence="7" id="KW-0418">Kinase</keyword>
<evidence type="ECO:0000256" key="9">
    <source>
        <dbReference type="ARBA" id="ARBA00023012"/>
    </source>
</evidence>
<evidence type="ECO:0000256" key="11">
    <source>
        <dbReference type="SAM" id="Phobius"/>
    </source>
</evidence>
<organism evidence="14 15">
    <name type="scientific">Zhongshania marina</name>
    <dbReference type="NCBI Taxonomy" id="2304603"/>
    <lineage>
        <taxon>Bacteria</taxon>
        <taxon>Pseudomonadati</taxon>
        <taxon>Pseudomonadota</taxon>
        <taxon>Gammaproteobacteria</taxon>
        <taxon>Cellvibrionales</taxon>
        <taxon>Spongiibacteraceae</taxon>
        <taxon>Zhongshania</taxon>
    </lineage>
</organism>
<comment type="catalytic activity">
    <reaction evidence="1">
        <text>ATP + protein L-histidine = ADP + protein N-phospho-L-histidine.</text>
        <dbReference type="EC" id="2.7.13.3"/>
    </reaction>
</comment>
<comment type="subcellular location">
    <subcellularLocation>
        <location evidence="2">Membrane</location>
    </subcellularLocation>
</comment>
<evidence type="ECO:0000256" key="2">
    <source>
        <dbReference type="ARBA" id="ARBA00004370"/>
    </source>
</evidence>
<dbReference type="PROSITE" id="PS50885">
    <property type="entry name" value="HAMP"/>
    <property type="match status" value="1"/>
</dbReference>
<evidence type="ECO:0000256" key="8">
    <source>
        <dbReference type="ARBA" id="ARBA00022989"/>
    </source>
</evidence>
<evidence type="ECO:0000256" key="4">
    <source>
        <dbReference type="ARBA" id="ARBA00022553"/>
    </source>
</evidence>
<evidence type="ECO:0000259" key="12">
    <source>
        <dbReference type="PROSITE" id="PS50109"/>
    </source>
</evidence>
<evidence type="ECO:0000313" key="14">
    <source>
        <dbReference type="EMBL" id="POP52267.1"/>
    </source>
</evidence>
<proteinExistence type="predicted"/>
<dbReference type="InterPro" id="IPR036890">
    <property type="entry name" value="HATPase_C_sf"/>
</dbReference>
<dbReference type="SUPFAM" id="SSF47384">
    <property type="entry name" value="Homodimeric domain of signal transducing histidine kinase"/>
    <property type="match status" value="1"/>
</dbReference>
<dbReference type="GO" id="GO:0005886">
    <property type="term" value="C:plasma membrane"/>
    <property type="evidence" value="ECO:0007669"/>
    <property type="project" value="TreeGrafter"/>
</dbReference>
<dbReference type="CDD" id="cd00075">
    <property type="entry name" value="HATPase"/>
    <property type="match status" value="1"/>
</dbReference>
<keyword evidence="10 11" id="KW-0472">Membrane</keyword>
<dbReference type="SMART" id="SM00387">
    <property type="entry name" value="HATPase_c"/>
    <property type="match status" value="1"/>
</dbReference>
<evidence type="ECO:0000313" key="15">
    <source>
        <dbReference type="Proteomes" id="UP000237222"/>
    </source>
</evidence>
<gene>
    <name evidence="14" type="ORF">C0068_12890</name>
</gene>
<dbReference type="PROSITE" id="PS50109">
    <property type="entry name" value="HIS_KIN"/>
    <property type="match status" value="1"/>
</dbReference>
<dbReference type="RefSeq" id="WP_103684883.1">
    <property type="nucleotide sequence ID" value="NZ_PQGG01000030.1"/>
</dbReference>
<dbReference type="Gene3D" id="3.30.565.10">
    <property type="entry name" value="Histidine kinase-like ATPase, C-terminal domain"/>
    <property type="match status" value="1"/>
</dbReference>
<feature type="domain" description="Histidine kinase" evidence="12">
    <location>
        <begin position="233"/>
        <end position="441"/>
    </location>
</feature>
<dbReference type="InterPro" id="IPR003594">
    <property type="entry name" value="HATPase_dom"/>
</dbReference>
<dbReference type="InterPro" id="IPR005467">
    <property type="entry name" value="His_kinase_dom"/>
</dbReference>
<dbReference type="PRINTS" id="PR00344">
    <property type="entry name" value="BCTRLSENSOR"/>
</dbReference>
<dbReference type="Pfam" id="PF02518">
    <property type="entry name" value="HATPase_c"/>
    <property type="match status" value="1"/>
</dbReference>
<dbReference type="AlphaFoldDB" id="A0A2S4HE73"/>
<dbReference type="InterPro" id="IPR036097">
    <property type="entry name" value="HisK_dim/P_sf"/>
</dbReference>
<dbReference type="Pfam" id="PF00672">
    <property type="entry name" value="HAMP"/>
    <property type="match status" value="1"/>
</dbReference>
<dbReference type="Pfam" id="PF00512">
    <property type="entry name" value="HisKA"/>
    <property type="match status" value="1"/>
</dbReference>
<keyword evidence="4" id="KW-0597">Phosphoprotein</keyword>
<feature type="transmembrane region" description="Helical" evidence="11">
    <location>
        <begin position="152"/>
        <end position="170"/>
    </location>
</feature>
<feature type="transmembrane region" description="Helical" evidence="11">
    <location>
        <begin position="12"/>
        <end position="35"/>
    </location>
</feature>
<dbReference type="PANTHER" id="PTHR45436">
    <property type="entry name" value="SENSOR HISTIDINE KINASE YKOH"/>
    <property type="match status" value="1"/>
</dbReference>
<feature type="domain" description="HAMP" evidence="13">
    <location>
        <begin position="172"/>
        <end position="225"/>
    </location>
</feature>
<dbReference type="Proteomes" id="UP000237222">
    <property type="component" value="Unassembled WGS sequence"/>
</dbReference>
<evidence type="ECO:0000256" key="3">
    <source>
        <dbReference type="ARBA" id="ARBA00012438"/>
    </source>
</evidence>
<accession>A0A2S4HE73</accession>
<protein>
    <recommendedName>
        <fullName evidence="3">histidine kinase</fullName>
        <ecNumber evidence="3">2.7.13.3</ecNumber>
    </recommendedName>
</protein>
<dbReference type="SUPFAM" id="SSF55874">
    <property type="entry name" value="ATPase domain of HSP90 chaperone/DNA topoisomerase II/histidine kinase"/>
    <property type="match status" value="1"/>
</dbReference>
<dbReference type="InterPro" id="IPR003661">
    <property type="entry name" value="HisK_dim/P_dom"/>
</dbReference>
<dbReference type="EMBL" id="PQGG01000030">
    <property type="protein sequence ID" value="POP52267.1"/>
    <property type="molecule type" value="Genomic_DNA"/>
</dbReference>
<evidence type="ECO:0000256" key="6">
    <source>
        <dbReference type="ARBA" id="ARBA00022692"/>
    </source>
</evidence>
<evidence type="ECO:0000256" key="1">
    <source>
        <dbReference type="ARBA" id="ARBA00000085"/>
    </source>
</evidence>
<keyword evidence="9" id="KW-0902">Two-component regulatory system</keyword>